<protein>
    <submittedName>
        <fullName evidence="5">Hydrogenase maturation protease</fullName>
    </submittedName>
</protein>
<dbReference type="CDD" id="cd06068">
    <property type="entry name" value="H2MP_like-1"/>
    <property type="match status" value="1"/>
</dbReference>
<dbReference type="EMBL" id="JBHSXX010000001">
    <property type="protein sequence ID" value="MFC6868838.1"/>
    <property type="molecule type" value="Genomic_DNA"/>
</dbReference>
<evidence type="ECO:0000256" key="1">
    <source>
        <dbReference type="ARBA" id="ARBA00006814"/>
    </source>
</evidence>
<accession>A0ABW2C1N7</accession>
<dbReference type="GO" id="GO:0006508">
    <property type="term" value="P:proteolysis"/>
    <property type="evidence" value="ECO:0007669"/>
    <property type="project" value="UniProtKB-KW"/>
</dbReference>
<dbReference type="PANTHER" id="PTHR30302">
    <property type="entry name" value="HYDROGENASE 1 MATURATION PROTEASE"/>
    <property type="match status" value="1"/>
</dbReference>
<dbReference type="InterPro" id="IPR000671">
    <property type="entry name" value="Peptidase_A31"/>
</dbReference>
<evidence type="ECO:0000313" key="6">
    <source>
        <dbReference type="Proteomes" id="UP001596337"/>
    </source>
</evidence>
<keyword evidence="2 5" id="KW-0645">Protease</keyword>
<evidence type="ECO:0000256" key="2">
    <source>
        <dbReference type="ARBA" id="ARBA00022670"/>
    </source>
</evidence>
<dbReference type="GO" id="GO:0008233">
    <property type="term" value="F:peptidase activity"/>
    <property type="evidence" value="ECO:0007669"/>
    <property type="project" value="UniProtKB-KW"/>
</dbReference>
<dbReference type="NCBIfam" id="TIGR00072">
    <property type="entry name" value="hydrog_prot"/>
    <property type="match status" value="1"/>
</dbReference>
<comment type="caution">
    <text evidence="5">The sequence shown here is derived from an EMBL/GenBank/DDBJ whole genome shotgun (WGS) entry which is preliminary data.</text>
</comment>
<dbReference type="Proteomes" id="UP001596337">
    <property type="component" value="Unassembled WGS sequence"/>
</dbReference>
<reference evidence="6" key="1">
    <citation type="journal article" date="2019" name="Int. J. Syst. Evol. Microbiol.">
        <title>The Global Catalogue of Microorganisms (GCM) 10K type strain sequencing project: providing services to taxonomists for standard genome sequencing and annotation.</title>
        <authorList>
            <consortium name="The Broad Institute Genomics Platform"/>
            <consortium name="The Broad Institute Genome Sequencing Center for Infectious Disease"/>
            <person name="Wu L."/>
            <person name="Ma J."/>
        </authorList>
    </citation>
    <scope>NUCLEOTIDE SEQUENCE [LARGE SCALE GENOMIC DNA]</scope>
    <source>
        <strain evidence="6">KCTC 32255</strain>
    </source>
</reference>
<dbReference type="Gene3D" id="3.40.50.1450">
    <property type="entry name" value="HybD-like"/>
    <property type="match status" value="1"/>
</dbReference>
<dbReference type="SUPFAM" id="SSF53163">
    <property type="entry name" value="HybD-like"/>
    <property type="match status" value="1"/>
</dbReference>
<dbReference type="InterPro" id="IPR023430">
    <property type="entry name" value="Pept_HybD-like_dom_sf"/>
</dbReference>
<sequence>MMARVLIAGIGNIMLSDDGFGTEVARRLATRDLPEGVTAADYGIRGMHLAYDLMDGDYDTTIMVDAVSRGGEAGELYVIEADTDSCADADVDAHGMTPVAVIGLLHRFSETPGRVLVLGCEPACLDEDIGLSEPVAAAVDTAVEQVLELAVSEARGIPAMAAREE</sequence>
<evidence type="ECO:0000313" key="5">
    <source>
        <dbReference type="EMBL" id="MFC6868838.1"/>
    </source>
</evidence>
<keyword evidence="3" id="KW-0064">Aspartyl protease</keyword>
<gene>
    <name evidence="5" type="ORF">ACFQGD_16980</name>
</gene>
<keyword evidence="6" id="KW-1185">Reference proteome</keyword>
<dbReference type="PRINTS" id="PR00446">
    <property type="entry name" value="HYDRGNUPTAKE"/>
</dbReference>
<name>A0ABW2C1N7_9PSEU</name>
<dbReference type="RefSeq" id="WP_345396836.1">
    <property type="nucleotide sequence ID" value="NZ_BAABLA010000026.1"/>
</dbReference>
<evidence type="ECO:0000256" key="4">
    <source>
        <dbReference type="ARBA" id="ARBA00022801"/>
    </source>
</evidence>
<keyword evidence="4" id="KW-0378">Hydrolase</keyword>
<evidence type="ECO:0000256" key="3">
    <source>
        <dbReference type="ARBA" id="ARBA00022750"/>
    </source>
</evidence>
<proteinExistence type="inferred from homology"/>
<dbReference type="PANTHER" id="PTHR30302:SF1">
    <property type="entry name" value="HYDROGENASE 2 MATURATION PROTEASE"/>
    <property type="match status" value="1"/>
</dbReference>
<dbReference type="Pfam" id="PF01750">
    <property type="entry name" value="HycI"/>
    <property type="match status" value="1"/>
</dbReference>
<organism evidence="5 6">
    <name type="scientific">Haloechinothrix salitolerans</name>
    <dbReference type="NCBI Taxonomy" id="926830"/>
    <lineage>
        <taxon>Bacteria</taxon>
        <taxon>Bacillati</taxon>
        <taxon>Actinomycetota</taxon>
        <taxon>Actinomycetes</taxon>
        <taxon>Pseudonocardiales</taxon>
        <taxon>Pseudonocardiaceae</taxon>
        <taxon>Haloechinothrix</taxon>
    </lineage>
</organism>
<comment type="similarity">
    <text evidence="1">Belongs to the peptidase A31 family.</text>
</comment>